<keyword evidence="3" id="KW-0808">Transferase</keyword>
<sequence>MSRIEEALEKAARLRSSERSNVTVGKTVATAVHVPPLPSSPAAAKIENPFIVTVNDPHTPAAEEYRKLKSILVKLTKGEHFQNTLMVTSSVGSEGKSLTALNLAVSLAQEYDHTVLLVDADLRKPSIHQYIGLDPKVGLAECLLDGVDVGEAIVNTGIGKLSVLLHGKTIRNPAELFSSLRMKELVKELKHRYPDRYIIIDTPPVLPFAETRSISTLIDGIVFVVKEGAASLNDVSDAIAALKGTNLLGIVYNEASIDGFNDRYNYYYRYDAEKW</sequence>
<dbReference type="OrthoDB" id="9812433at2"/>
<evidence type="ECO:0000313" key="4">
    <source>
        <dbReference type="Proteomes" id="UP000006695"/>
    </source>
</evidence>
<dbReference type="EMBL" id="CP000698">
    <property type="protein sequence ID" value="ABQ26542.1"/>
    <property type="molecule type" value="Genomic_DNA"/>
</dbReference>
<dbReference type="InterPro" id="IPR033756">
    <property type="entry name" value="YlxH/NBP35"/>
</dbReference>
<evidence type="ECO:0000256" key="2">
    <source>
        <dbReference type="ARBA" id="ARBA00022840"/>
    </source>
</evidence>
<dbReference type="KEGG" id="gur:Gura_2363"/>
<keyword evidence="3" id="KW-0418">Kinase</keyword>
<protein>
    <submittedName>
        <fullName evidence="3">Non-specific protein-tyrosine kinase</fullName>
        <ecNumber evidence="3">2.7.10.2</ecNumber>
    </submittedName>
</protein>
<dbReference type="STRING" id="351605.Gura_2363"/>
<proteinExistence type="predicted"/>
<dbReference type="InterPro" id="IPR027417">
    <property type="entry name" value="P-loop_NTPase"/>
</dbReference>
<dbReference type="EC" id="2.7.10.2" evidence="3"/>
<dbReference type="Proteomes" id="UP000006695">
    <property type="component" value="Chromosome"/>
</dbReference>
<dbReference type="NCBIfam" id="TIGR01007">
    <property type="entry name" value="eps_fam"/>
    <property type="match status" value="1"/>
</dbReference>
<keyword evidence="3" id="KW-0829">Tyrosine-protein kinase</keyword>
<name>A5G424_GEOUR</name>
<dbReference type="CDD" id="cd05387">
    <property type="entry name" value="BY-kinase"/>
    <property type="match status" value="1"/>
</dbReference>
<dbReference type="GO" id="GO:0005524">
    <property type="term" value="F:ATP binding"/>
    <property type="evidence" value="ECO:0007669"/>
    <property type="project" value="UniProtKB-KW"/>
</dbReference>
<keyword evidence="4" id="KW-1185">Reference proteome</keyword>
<reference evidence="3 4" key="1">
    <citation type="submission" date="2007-05" db="EMBL/GenBank/DDBJ databases">
        <title>Complete sequence of Geobacter uraniireducens Rf4.</title>
        <authorList>
            <consortium name="US DOE Joint Genome Institute"/>
            <person name="Copeland A."/>
            <person name="Lucas S."/>
            <person name="Lapidus A."/>
            <person name="Barry K."/>
            <person name="Detter J.C."/>
            <person name="Glavina del Rio T."/>
            <person name="Hammon N."/>
            <person name="Israni S."/>
            <person name="Dalin E."/>
            <person name="Tice H."/>
            <person name="Pitluck S."/>
            <person name="Chertkov O."/>
            <person name="Brettin T."/>
            <person name="Bruce D."/>
            <person name="Han C."/>
            <person name="Schmutz J."/>
            <person name="Larimer F."/>
            <person name="Land M."/>
            <person name="Hauser L."/>
            <person name="Kyrpides N."/>
            <person name="Mikhailova N."/>
            <person name="Shelobolina E."/>
            <person name="Aklujkar M."/>
            <person name="Lovley D."/>
            <person name="Richardson P."/>
        </authorList>
    </citation>
    <scope>NUCLEOTIDE SEQUENCE [LARGE SCALE GENOMIC DNA]</scope>
    <source>
        <strain evidence="3 4">Rf4</strain>
    </source>
</reference>
<keyword evidence="2" id="KW-0067">ATP-binding</keyword>
<dbReference type="AlphaFoldDB" id="A5G424"/>
<organism evidence="3 4">
    <name type="scientific">Geotalea uraniireducens (strain Rf4)</name>
    <name type="common">Geobacter uraniireducens</name>
    <dbReference type="NCBI Taxonomy" id="351605"/>
    <lineage>
        <taxon>Bacteria</taxon>
        <taxon>Pseudomonadati</taxon>
        <taxon>Thermodesulfobacteriota</taxon>
        <taxon>Desulfuromonadia</taxon>
        <taxon>Geobacterales</taxon>
        <taxon>Geobacteraceae</taxon>
        <taxon>Geotalea</taxon>
    </lineage>
</organism>
<dbReference type="InterPro" id="IPR050445">
    <property type="entry name" value="Bact_polysacc_biosynth/exp"/>
</dbReference>
<dbReference type="InterPro" id="IPR005702">
    <property type="entry name" value="Wzc-like_C"/>
</dbReference>
<keyword evidence="1" id="KW-0547">Nucleotide-binding</keyword>
<dbReference type="HOGENOM" id="CLU_052027_1_1_7"/>
<dbReference type="Pfam" id="PF10609">
    <property type="entry name" value="ParA"/>
    <property type="match status" value="1"/>
</dbReference>
<dbReference type="GO" id="GO:0004715">
    <property type="term" value="F:non-membrane spanning protein tyrosine kinase activity"/>
    <property type="evidence" value="ECO:0007669"/>
    <property type="project" value="UniProtKB-EC"/>
</dbReference>
<dbReference type="NCBIfam" id="TIGR03018">
    <property type="entry name" value="pepcterm_TyrKin"/>
    <property type="match status" value="1"/>
</dbReference>
<dbReference type="RefSeq" id="WP_011939235.1">
    <property type="nucleotide sequence ID" value="NC_009483.1"/>
</dbReference>
<evidence type="ECO:0000256" key="1">
    <source>
        <dbReference type="ARBA" id="ARBA00022741"/>
    </source>
</evidence>
<dbReference type="PANTHER" id="PTHR32309:SF31">
    <property type="entry name" value="CAPSULAR EXOPOLYSACCHARIDE FAMILY"/>
    <property type="match status" value="1"/>
</dbReference>
<evidence type="ECO:0000313" key="3">
    <source>
        <dbReference type="EMBL" id="ABQ26542.1"/>
    </source>
</evidence>
<dbReference type="Gene3D" id="3.40.50.300">
    <property type="entry name" value="P-loop containing nucleotide triphosphate hydrolases"/>
    <property type="match status" value="1"/>
</dbReference>
<dbReference type="PANTHER" id="PTHR32309">
    <property type="entry name" value="TYROSINE-PROTEIN KINASE"/>
    <property type="match status" value="1"/>
</dbReference>
<dbReference type="SUPFAM" id="SSF52540">
    <property type="entry name" value="P-loop containing nucleoside triphosphate hydrolases"/>
    <property type="match status" value="1"/>
</dbReference>
<gene>
    <name evidence="3" type="ordered locus">Gura_2363</name>
</gene>
<accession>A5G424</accession>